<organism evidence="1 2">
    <name type="scientific">Cetraspora pellucida</name>
    <dbReference type="NCBI Taxonomy" id="1433469"/>
    <lineage>
        <taxon>Eukaryota</taxon>
        <taxon>Fungi</taxon>
        <taxon>Fungi incertae sedis</taxon>
        <taxon>Mucoromycota</taxon>
        <taxon>Glomeromycotina</taxon>
        <taxon>Glomeromycetes</taxon>
        <taxon>Diversisporales</taxon>
        <taxon>Gigasporaceae</taxon>
        <taxon>Cetraspora</taxon>
    </lineage>
</organism>
<dbReference type="EMBL" id="CAJVQA010044768">
    <property type="protein sequence ID" value="CAG8816846.1"/>
    <property type="molecule type" value="Genomic_DNA"/>
</dbReference>
<accession>A0A9N9K8B0</accession>
<keyword evidence="2" id="KW-1185">Reference proteome</keyword>
<dbReference type="Proteomes" id="UP000789759">
    <property type="component" value="Unassembled WGS sequence"/>
</dbReference>
<feature type="non-terminal residue" evidence="1">
    <location>
        <position position="1"/>
    </location>
</feature>
<dbReference type="AlphaFoldDB" id="A0A9N9K8B0"/>
<protein>
    <submittedName>
        <fullName evidence="1">24531_t:CDS:1</fullName>
    </submittedName>
</protein>
<evidence type="ECO:0000313" key="1">
    <source>
        <dbReference type="EMBL" id="CAG8816846.1"/>
    </source>
</evidence>
<name>A0A9N9K8B0_9GLOM</name>
<comment type="caution">
    <text evidence="1">The sequence shown here is derived from an EMBL/GenBank/DDBJ whole genome shotgun (WGS) entry which is preliminary data.</text>
</comment>
<gene>
    <name evidence="1" type="ORF">CPELLU_LOCUS19280</name>
</gene>
<reference evidence="1" key="1">
    <citation type="submission" date="2021-06" db="EMBL/GenBank/DDBJ databases">
        <authorList>
            <person name="Kallberg Y."/>
            <person name="Tangrot J."/>
            <person name="Rosling A."/>
        </authorList>
    </citation>
    <scope>NUCLEOTIDE SEQUENCE</scope>
    <source>
        <strain evidence="1">FL966</strain>
    </source>
</reference>
<proteinExistence type="predicted"/>
<sequence length="70" mass="7840">LSQKAKKQDPIILKKMTYVLLVTMQTLSTHLQSFNSVDSYSYIASETSNKTPVLSSQTVGIITDVFNERT</sequence>
<evidence type="ECO:0000313" key="2">
    <source>
        <dbReference type="Proteomes" id="UP000789759"/>
    </source>
</evidence>